<comment type="caution">
    <text evidence="3">The sequence shown here is derived from an EMBL/GenBank/DDBJ whole genome shotgun (WGS) entry which is preliminary data.</text>
</comment>
<evidence type="ECO:0000259" key="2">
    <source>
        <dbReference type="Pfam" id="PF13400"/>
    </source>
</evidence>
<dbReference type="Pfam" id="PF13400">
    <property type="entry name" value="Tad"/>
    <property type="match status" value="1"/>
</dbReference>
<evidence type="ECO:0000313" key="3">
    <source>
        <dbReference type="EMBL" id="OUE08640.1"/>
    </source>
</evidence>
<gene>
    <name evidence="3" type="ORF">CMsap09_06810</name>
</gene>
<dbReference type="EMBL" id="MDHJ01000001">
    <property type="protein sequence ID" value="OUE08640.1"/>
    <property type="molecule type" value="Genomic_DNA"/>
</dbReference>
<name>A0A251XT37_9MICO</name>
<protein>
    <recommendedName>
        <fullName evidence="2">Putative Flp pilus-assembly TadG-like N-terminal domain-containing protein</fullName>
    </recommendedName>
</protein>
<accession>A0A251XT37</accession>
<dbReference type="Proteomes" id="UP000195106">
    <property type="component" value="Unassembled WGS sequence"/>
</dbReference>
<dbReference type="InterPro" id="IPR028087">
    <property type="entry name" value="Tad_N"/>
</dbReference>
<evidence type="ECO:0000313" key="4">
    <source>
        <dbReference type="Proteomes" id="UP000195106"/>
    </source>
</evidence>
<dbReference type="PROSITE" id="PS51257">
    <property type="entry name" value="PROKAR_LIPOPROTEIN"/>
    <property type="match status" value="1"/>
</dbReference>
<sequence>MIVAVTRRERGRPACRRTAVQGDEGSVLPLVIAACALGLAVILMVSAASSLYLERVRLFSVADAAALAGAESFDVDSTGGRPSDTADGERVALPRLTDTGVASAVSRYLAEQPVDGLRDLHVDGAASPDGRSARVALSARWVPPVASLMAPEGIRIAVTSTARSVLVGPGAATAGPAGGG</sequence>
<keyword evidence="1" id="KW-0472">Membrane</keyword>
<keyword evidence="1" id="KW-1133">Transmembrane helix</keyword>
<reference evidence="3 4" key="1">
    <citation type="submission" date="2016-08" db="EMBL/GenBank/DDBJ databases">
        <title>Genome sequence of Clavibacter michiganensis spp. strain CASJ009.</title>
        <authorList>
            <person name="Thapa S.P."/>
            <person name="Coaker G."/>
        </authorList>
    </citation>
    <scope>NUCLEOTIDE SEQUENCE [LARGE SCALE GENOMIC DNA]</scope>
    <source>
        <strain evidence="3">CASJ009</strain>
    </source>
</reference>
<feature type="transmembrane region" description="Helical" evidence="1">
    <location>
        <begin position="27"/>
        <end position="53"/>
    </location>
</feature>
<keyword evidence="1" id="KW-0812">Transmembrane</keyword>
<organism evidence="3 4">
    <name type="scientific">Clavibacter michiganensis</name>
    <dbReference type="NCBI Taxonomy" id="28447"/>
    <lineage>
        <taxon>Bacteria</taxon>
        <taxon>Bacillati</taxon>
        <taxon>Actinomycetota</taxon>
        <taxon>Actinomycetes</taxon>
        <taxon>Micrococcales</taxon>
        <taxon>Microbacteriaceae</taxon>
        <taxon>Clavibacter</taxon>
    </lineage>
</organism>
<evidence type="ECO:0000256" key="1">
    <source>
        <dbReference type="SAM" id="Phobius"/>
    </source>
</evidence>
<dbReference type="AlphaFoldDB" id="A0A251XT37"/>
<feature type="domain" description="Putative Flp pilus-assembly TadG-like N-terminal" evidence="2">
    <location>
        <begin position="25"/>
        <end position="70"/>
    </location>
</feature>
<proteinExistence type="predicted"/>